<dbReference type="InterPro" id="IPR011009">
    <property type="entry name" value="Kinase-like_dom_sf"/>
</dbReference>
<dbReference type="Proteomes" id="UP001589870">
    <property type="component" value="Unassembled WGS sequence"/>
</dbReference>
<accession>A0ABV6U4B7</accession>
<dbReference type="Gene3D" id="1.10.510.10">
    <property type="entry name" value="Transferase(Phosphotransferase) domain 1"/>
    <property type="match status" value="1"/>
</dbReference>
<dbReference type="SUPFAM" id="SSF56112">
    <property type="entry name" value="Protein kinase-like (PK-like)"/>
    <property type="match status" value="1"/>
</dbReference>
<organism evidence="3 4">
    <name type="scientific">Sphaerimonospora cavernae</name>
    <dbReference type="NCBI Taxonomy" id="1740611"/>
    <lineage>
        <taxon>Bacteria</taxon>
        <taxon>Bacillati</taxon>
        <taxon>Actinomycetota</taxon>
        <taxon>Actinomycetes</taxon>
        <taxon>Streptosporangiales</taxon>
        <taxon>Streptosporangiaceae</taxon>
        <taxon>Sphaerimonospora</taxon>
    </lineage>
</organism>
<feature type="region of interest" description="Disordered" evidence="1">
    <location>
        <begin position="270"/>
        <end position="296"/>
    </location>
</feature>
<evidence type="ECO:0008006" key="5">
    <source>
        <dbReference type="Google" id="ProtNLM"/>
    </source>
</evidence>
<reference evidence="3 4" key="1">
    <citation type="submission" date="2024-09" db="EMBL/GenBank/DDBJ databases">
        <authorList>
            <person name="Sun Q."/>
            <person name="Mori K."/>
        </authorList>
    </citation>
    <scope>NUCLEOTIDE SEQUENCE [LARGE SCALE GENOMIC DNA]</scope>
    <source>
        <strain evidence="3 4">TBRC 1851</strain>
    </source>
</reference>
<feature type="compositionally biased region" description="Pro residues" evidence="1">
    <location>
        <begin position="273"/>
        <end position="293"/>
    </location>
</feature>
<keyword evidence="2" id="KW-0472">Membrane</keyword>
<comment type="caution">
    <text evidence="3">The sequence shown here is derived from an EMBL/GenBank/DDBJ whole genome shotgun (WGS) entry which is preliminary data.</text>
</comment>
<proteinExistence type="predicted"/>
<keyword evidence="2" id="KW-1133">Transmembrane helix</keyword>
<gene>
    <name evidence="3" type="ORF">ACFHYQ_13285</name>
</gene>
<keyword evidence="4" id="KW-1185">Reference proteome</keyword>
<sequence>MNEGATIAGYRLTGRTRTSELGTWHDAVSPAGAPSGVLRFDPHLIGGAPVRERFITAVKADLQLLRQGGPPVLLPIADLVTARGEVWLITTRRAMPTLADLLGGTVPGAGIDAAGAASILLETAQALLTLHAAGLAHGAVHPGTVVIGDDGSVLLAERGLLAALRDASTHRNANGNANEFGTGSTAESTAADTAAWAALARGLAARFAQDSTHGRPAQGMAAALLDRTAAVALAQGLGAAREALLAGHDVLPPGSTTLARTVHLWISGGAPASPSPASPSPASPSPASPPAPGMSPVTAVADEAVTLLDLSGARDVAPAAPAGRTAQPDHDVMMRFGPGVPTETTAEQIWRSGQTSTVHTQVIGDAPRRRKRRMTVWAGPLLLAMLIAAVILWFRMSPLGPDLAVLRVDVKPPKKTVRCGGRADFVGVVTTNGGRGTIRYEWLRSDGQKIEQEQSVGSGTTSLDFPLHWTVKGSGSFRGTATLRVLSPSATGKPLQDKAGFSYKC</sequence>
<evidence type="ECO:0000256" key="2">
    <source>
        <dbReference type="SAM" id="Phobius"/>
    </source>
</evidence>
<evidence type="ECO:0000313" key="3">
    <source>
        <dbReference type="EMBL" id="MFC0863268.1"/>
    </source>
</evidence>
<evidence type="ECO:0000313" key="4">
    <source>
        <dbReference type="Proteomes" id="UP001589870"/>
    </source>
</evidence>
<protein>
    <recommendedName>
        <fullName evidence="5">Ig-like domain-containing protein</fullName>
    </recommendedName>
</protein>
<name>A0ABV6U4B7_9ACTN</name>
<keyword evidence="2" id="KW-0812">Transmembrane</keyword>
<dbReference type="EMBL" id="JBHMQT010000030">
    <property type="protein sequence ID" value="MFC0863268.1"/>
    <property type="molecule type" value="Genomic_DNA"/>
</dbReference>
<feature type="transmembrane region" description="Helical" evidence="2">
    <location>
        <begin position="376"/>
        <end position="394"/>
    </location>
</feature>
<dbReference type="RefSeq" id="WP_394301427.1">
    <property type="nucleotide sequence ID" value="NZ_JBHMQT010000030.1"/>
</dbReference>
<evidence type="ECO:0000256" key="1">
    <source>
        <dbReference type="SAM" id="MobiDB-lite"/>
    </source>
</evidence>